<dbReference type="Proteomes" id="UP000177905">
    <property type="component" value="Unassembled WGS sequence"/>
</dbReference>
<dbReference type="EMBL" id="MEUA01000023">
    <property type="protein sequence ID" value="OGC15275.1"/>
    <property type="molecule type" value="Genomic_DNA"/>
</dbReference>
<feature type="region of interest" description="Disordered" evidence="1">
    <location>
        <begin position="80"/>
        <end position="106"/>
    </location>
</feature>
<protein>
    <submittedName>
        <fullName evidence="2">Uncharacterized protein</fullName>
    </submittedName>
</protein>
<organism evidence="2 3">
    <name type="scientific">candidate division WOR-1 bacterium RIFOXYB2_FULL_36_35</name>
    <dbReference type="NCBI Taxonomy" id="1802578"/>
    <lineage>
        <taxon>Bacteria</taxon>
        <taxon>Bacillati</taxon>
        <taxon>Saganbacteria</taxon>
    </lineage>
</organism>
<evidence type="ECO:0000256" key="1">
    <source>
        <dbReference type="SAM" id="MobiDB-lite"/>
    </source>
</evidence>
<comment type="caution">
    <text evidence="2">The sequence shown here is derived from an EMBL/GenBank/DDBJ whole genome shotgun (WGS) entry which is preliminary data.</text>
</comment>
<name>A0A1F4S4B0_UNCSA</name>
<evidence type="ECO:0000313" key="2">
    <source>
        <dbReference type="EMBL" id="OGC15275.1"/>
    </source>
</evidence>
<reference evidence="2 3" key="1">
    <citation type="journal article" date="2016" name="Nat. Commun.">
        <title>Thousands of microbial genomes shed light on interconnected biogeochemical processes in an aquifer system.</title>
        <authorList>
            <person name="Anantharaman K."/>
            <person name="Brown C.T."/>
            <person name="Hug L.A."/>
            <person name="Sharon I."/>
            <person name="Castelle C.J."/>
            <person name="Probst A.J."/>
            <person name="Thomas B.C."/>
            <person name="Singh A."/>
            <person name="Wilkins M.J."/>
            <person name="Karaoz U."/>
            <person name="Brodie E.L."/>
            <person name="Williams K.H."/>
            <person name="Hubbard S.S."/>
            <person name="Banfield J.F."/>
        </authorList>
    </citation>
    <scope>NUCLEOTIDE SEQUENCE [LARGE SCALE GENOMIC DNA]</scope>
</reference>
<dbReference type="AlphaFoldDB" id="A0A1F4S4B0"/>
<gene>
    <name evidence="2" type="ORF">A2290_03270</name>
</gene>
<sequence>MFSRKVVSFNLDVISAKKPITNLLKAINTLDVNDQAKFDSLYEEMKEYGFPFTRSALKRVISTGDIKSDDHPVQQLLRSLAPAKPKVDKPKKGSSGAIERPQPSDQKLLPREITMNTILKIVLKFCDNSCTSLINKAKASYINEPSKDYFTSPPLLTASRILKLALKEKKLLSFLENILKDYSNNRELQDIITFVKQNKEIIYSWGEMEPKGDPYYCFNADEMKIIQNVSLSSSLSSIFGNVMDIEAISLIIGIDIDISENGRTRVDNLIREAIRVGKIKKVIRYIREVYPFNPELKSLEALVENSRLSSDI</sequence>
<accession>A0A1F4S4B0</accession>
<evidence type="ECO:0000313" key="3">
    <source>
        <dbReference type="Proteomes" id="UP000177905"/>
    </source>
</evidence>
<proteinExistence type="predicted"/>